<evidence type="ECO:0000313" key="1">
    <source>
        <dbReference type="EMBL" id="KXB60962.1"/>
    </source>
</evidence>
<organism evidence="1 2">
    <name type="scientific">Gemella haemolysans</name>
    <dbReference type="NCBI Taxonomy" id="1379"/>
    <lineage>
        <taxon>Bacteria</taxon>
        <taxon>Bacillati</taxon>
        <taxon>Bacillota</taxon>
        <taxon>Bacilli</taxon>
        <taxon>Bacillales</taxon>
        <taxon>Gemellaceae</taxon>
        <taxon>Gemella</taxon>
    </lineage>
</organism>
<dbReference type="EMBL" id="LSDC01000047">
    <property type="protein sequence ID" value="KXB60962.1"/>
    <property type="molecule type" value="Genomic_DNA"/>
</dbReference>
<dbReference type="InterPro" id="IPR006427">
    <property type="entry name" value="Portal_HK97"/>
</dbReference>
<dbReference type="Pfam" id="PF04860">
    <property type="entry name" value="Phage_portal"/>
    <property type="match status" value="1"/>
</dbReference>
<accession>A0A133ZZU0</accession>
<gene>
    <name evidence="1" type="ORF">HMPREF3186_00722</name>
</gene>
<evidence type="ECO:0000313" key="2">
    <source>
        <dbReference type="Proteomes" id="UP000070355"/>
    </source>
</evidence>
<dbReference type="RefSeq" id="WP_060913947.1">
    <property type="nucleotide sequence ID" value="NZ_KQ959948.1"/>
</dbReference>
<name>A0A133ZZU0_9BACL</name>
<reference evidence="2" key="1">
    <citation type="submission" date="2016-01" db="EMBL/GenBank/DDBJ databases">
        <authorList>
            <person name="Mitreva M."/>
            <person name="Pepin K.H."/>
            <person name="Mihindukulasuriya K.A."/>
            <person name="Fulton R."/>
            <person name="Fronick C."/>
            <person name="O'Laughlin M."/>
            <person name="Miner T."/>
            <person name="Herter B."/>
            <person name="Rosa B.A."/>
            <person name="Cordes M."/>
            <person name="Tomlinson C."/>
            <person name="Wollam A."/>
            <person name="Palsikar V.B."/>
            <person name="Mardis E.R."/>
            <person name="Wilson R.K."/>
        </authorList>
    </citation>
    <scope>NUCLEOTIDE SEQUENCE [LARGE SCALE GENOMIC DNA]</scope>
    <source>
        <strain evidence="2">DNF01167</strain>
    </source>
</reference>
<dbReference type="NCBIfam" id="TIGR01537">
    <property type="entry name" value="portal_HK97"/>
    <property type="match status" value="1"/>
</dbReference>
<dbReference type="AlphaFoldDB" id="A0A133ZZU0"/>
<dbReference type="OrthoDB" id="395750at2"/>
<dbReference type="InterPro" id="IPR006944">
    <property type="entry name" value="Phage/GTA_portal"/>
</dbReference>
<proteinExistence type="predicted"/>
<sequence length="378" mass="43998">MGFFGKKKEIDILLDLDLIENSYENVHMKNMALHTNIDLIARTISQLEFLVVKNGEYIKDRLYYKLNVKPNKNQNAYEFWKQFVENIFYENECLIIKTDSDDLVIADDFYREKSALYEDKFSNVQIDTFRYDRDFYSESVLYFHYSNRRLQNFVNGIYKDYGELFSRIVAFQKRKSQVRAVTKIDTTKYDQSKTHEIQEFINRITKAFRDQEYANVPMQEGLEYSEANKNSVKAESVDEVAKVVNNFTNHIANCLGIPVGLLNGNLADVEKQTDNYMRFCINPLIKFIISEFNGKFFTEKEILNGDGLEANTTPIMIYNIFNSASSIDKLIASGMYTINELRLKLGDKLSTEELANRHHITKNYETLGGGEQGDKEES</sequence>
<comment type="caution">
    <text evidence="1">The sequence shown here is derived from an EMBL/GenBank/DDBJ whole genome shotgun (WGS) entry which is preliminary data.</text>
</comment>
<dbReference type="STRING" id="1379.HMPREF3186_00722"/>
<dbReference type="Proteomes" id="UP000070355">
    <property type="component" value="Unassembled WGS sequence"/>
</dbReference>
<dbReference type="PATRIC" id="fig|1379.3.peg.701"/>
<protein>
    <submittedName>
        <fullName evidence="1">Phage portal protein, HK97 family</fullName>
    </submittedName>
</protein>